<dbReference type="InterPro" id="IPR039426">
    <property type="entry name" value="TonB-dep_rcpt-like"/>
</dbReference>
<gene>
    <name evidence="3" type="ORF">CK625_02205</name>
</gene>
<dbReference type="PROSITE" id="PS52016">
    <property type="entry name" value="TONB_DEPENDENT_REC_3"/>
    <property type="match status" value="1"/>
</dbReference>
<dbReference type="AlphaFoldDB" id="A0A2A2AIC8"/>
<comment type="subcellular location">
    <subcellularLocation>
        <location evidence="1">Cell outer membrane</location>
        <topology evidence="1">Multi-pass membrane protein</topology>
    </subcellularLocation>
</comment>
<keyword evidence="1" id="KW-0998">Cell outer membrane</keyword>
<dbReference type="GO" id="GO:0009279">
    <property type="term" value="C:cell outer membrane"/>
    <property type="evidence" value="ECO:0007669"/>
    <property type="project" value="UniProtKB-SubCell"/>
</dbReference>
<reference evidence="3 4" key="1">
    <citation type="submission" date="2017-08" db="EMBL/GenBank/DDBJ databases">
        <title>WGS of Clinical strains of the CDC Group NO-1 linked to zoonotic infections in humans.</title>
        <authorList>
            <person name="Bernier A.-M."/>
            <person name="Bernard K."/>
        </authorList>
    </citation>
    <scope>NUCLEOTIDE SEQUENCE [LARGE SCALE GENOMIC DNA]</scope>
    <source>
        <strain evidence="3 4">NML00-0135</strain>
    </source>
</reference>
<dbReference type="RefSeq" id="WP_095538606.1">
    <property type="nucleotide sequence ID" value="NZ_NSJB01000001.1"/>
</dbReference>
<dbReference type="EMBL" id="NSJB01000001">
    <property type="protein sequence ID" value="PAT38325.1"/>
    <property type="molecule type" value="Genomic_DNA"/>
</dbReference>
<keyword evidence="1" id="KW-1134">Transmembrane beta strand</keyword>
<keyword evidence="1" id="KW-0812">Transmembrane</keyword>
<proteinExistence type="inferred from homology"/>
<sequence>MAALTLRASVANAANKTYWAKPHYTGLALGAPRSFQLSATVDFLSGKTSQGSVAMHAPIDATIDAPIPLQETLAQLREHWKPLILNRGDFGLRFVRFAGDFEWHSHAHSDKAVLVLSGEMGIRFKNAQPVRIRAGELFVLPKGMEHQPHAEQECAIVLIERAGQGD</sequence>
<evidence type="ECO:0000259" key="2">
    <source>
        <dbReference type="Pfam" id="PF07883"/>
    </source>
</evidence>
<keyword evidence="4" id="KW-1185">Reference proteome</keyword>
<feature type="domain" description="Cupin type-2" evidence="2">
    <location>
        <begin position="100"/>
        <end position="153"/>
    </location>
</feature>
<dbReference type="PANTHER" id="PTHR36114">
    <property type="entry name" value="16.7 KDA PROTEIN IN WHIE LOCUS"/>
    <property type="match status" value="1"/>
</dbReference>
<dbReference type="InterPro" id="IPR013096">
    <property type="entry name" value="Cupin_2"/>
</dbReference>
<evidence type="ECO:0000256" key="1">
    <source>
        <dbReference type="PROSITE-ProRule" id="PRU01360"/>
    </source>
</evidence>
<dbReference type="Pfam" id="PF07883">
    <property type="entry name" value="Cupin_2"/>
    <property type="match status" value="1"/>
</dbReference>
<name>A0A2A2AIC8_9BURK</name>
<protein>
    <recommendedName>
        <fullName evidence="2">Cupin type-2 domain-containing protein</fullName>
    </recommendedName>
</protein>
<dbReference type="CDD" id="cd02226">
    <property type="entry name" value="cupin_YdbB-like"/>
    <property type="match status" value="1"/>
</dbReference>
<comment type="similarity">
    <text evidence="1">Belongs to the TonB-dependent receptor family.</text>
</comment>
<dbReference type="Gene3D" id="2.60.120.10">
    <property type="entry name" value="Jelly Rolls"/>
    <property type="match status" value="1"/>
</dbReference>
<evidence type="ECO:0000313" key="4">
    <source>
        <dbReference type="Proteomes" id="UP000218054"/>
    </source>
</evidence>
<evidence type="ECO:0000313" key="3">
    <source>
        <dbReference type="EMBL" id="PAT38325.1"/>
    </source>
</evidence>
<dbReference type="InterPro" id="IPR011051">
    <property type="entry name" value="RmlC_Cupin_sf"/>
</dbReference>
<dbReference type="InterPro" id="IPR052044">
    <property type="entry name" value="PKS_Associated_Protein"/>
</dbReference>
<keyword evidence="1" id="KW-0813">Transport</keyword>
<dbReference type="Proteomes" id="UP000218054">
    <property type="component" value="Unassembled WGS sequence"/>
</dbReference>
<keyword evidence="1" id="KW-0472">Membrane</keyword>
<dbReference type="SUPFAM" id="SSF51182">
    <property type="entry name" value="RmlC-like cupins"/>
    <property type="match status" value="1"/>
</dbReference>
<dbReference type="PANTHER" id="PTHR36114:SF1">
    <property type="entry name" value="16.7 KDA PROTEIN IN WHIE LOCUS"/>
    <property type="match status" value="1"/>
</dbReference>
<accession>A0A2A2AIC8</accession>
<comment type="caution">
    <text evidence="3">The sequence shown here is derived from an EMBL/GenBank/DDBJ whole genome shotgun (WGS) entry which is preliminary data.</text>
</comment>
<dbReference type="InterPro" id="IPR014710">
    <property type="entry name" value="RmlC-like_jellyroll"/>
</dbReference>
<organism evidence="3 4">
    <name type="scientific">Vandammella animalimorsus</name>
    <dbReference type="NCBI Taxonomy" id="2029117"/>
    <lineage>
        <taxon>Bacteria</taxon>
        <taxon>Pseudomonadati</taxon>
        <taxon>Pseudomonadota</taxon>
        <taxon>Betaproteobacteria</taxon>
        <taxon>Burkholderiales</taxon>
        <taxon>Comamonadaceae</taxon>
        <taxon>Vandammella</taxon>
    </lineage>
</organism>